<comment type="caution">
    <text evidence="2">The sequence shown here is derived from an EMBL/GenBank/DDBJ whole genome shotgun (WGS) entry which is preliminary data.</text>
</comment>
<dbReference type="AlphaFoldDB" id="A0AAV4XQ80"/>
<dbReference type="Proteomes" id="UP001054945">
    <property type="component" value="Unassembled WGS sequence"/>
</dbReference>
<reference evidence="2 3" key="1">
    <citation type="submission" date="2021-06" db="EMBL/GenBank/DDBJ databases">
        <title>Caerostris extrusa draft genome.</title>
        <authorList>
            <person name="Kono N."/>
            <person name="Arakawa K."/>
        </authorList>
    </citation>
    <scope>NUCLEOTIDE SEQUENCE [LARGE SCALE GENOMIC DNA]</scope>
</reference>
<accession>A0AAV4XQ80</accession>
<feature type="chain" id="PRO_5043461659" description="Secreted protein" evidence="1">
    <location>
        <begin position="23"/>
        <end position="89"/>
    </location>
</feature>
<evidence type="ECO:0008006" key="4">
    <source>
        <dbReference type="Google" id="ProtNLM"/>
    </source>
</evidence>
<evidence type="ECO:0000256" key="1">
    <source>
        <dbReference type="SAM" id="SignalP"/>
    </source>
</evidence>
<evidence type="ECO:0000313" key="3">
    <source>
        <dbReference type="Proteomes" id="UP001054945"/>
    </source>
</evidence>
<evidence type="ECO:0000313" key="2">
    <source>
        <dbReference type="EMBL" id="GIY96060.1"/>
    </source>
</evidence>
<organism evidence="2 3">
    <name type="scientific">Caerostris extrusa</name>
    <name type="common">Bark spider</name>
    <name type="synonym">Caerostris bankana</name>
    <dbReference type="NCBI Taxonomy" id="172846"/>
    <lineage>
        <taxon>Eukaryota</taxon>
        <taxon>Metazoa</taxon>
        <taxon>Ecdysozoa</taxon>
        <taxon>Arthropoda</taxon>
        <taxon>Chelicerata</taxon>
        <taxon>Arachnida</taxon>
        <taxon>Araneae</taxon>
        <taxon>Araneomorphae</taxon>
        <taxon>Entelegynae</taxon>
        <taxon>Araneoidea</taxon>
        <taxon>Araneidae</taxon>
        <taxon>Caerostris</taxon>
    </lineage>
</organism>
<name>A0AAV4XQ80_CAEEX</name>
<keyword evidence="3" id="KW-1185">Reference proteome</keyword>
<feature type="signal peptide" evidence="1">
    <location>
        <begin position="1"/>
        <end position="22"/>
    </location>
</feature>
<proteinExistence type="predicted"/>
<sequence>MPNYRALTVLLLLLLSSCPVYHSNEDTVSCIKEHEMPKEKEEQKIWGTKCEAHIRFDTRTSLVKEFRGSAVWRIALAVRDRCYIQATVT</sequence>
<protein>
    <recommendedName>
        <fullName evidence="4">Secreted protein</fullName>
    </recommendedName>
</protein>
<dbReference type="EMBL" id="BPLR01000612">
    <property type="protein sequence ID" value="GIY96060.1"/>
    <property type="molecule type" value="Genomic_DNA"/>
</dbReference>
<gene>
    <name evidence="2" type="ORF">CEXT_656391</name>
</gene>
<keyword evidence="1" id="KW-0732">Signal</keyword>
<dbReference type="PROSITE" id="PS51257">
    <property type="entry name" value="PROKAR_LIPOPROTEIN"/>
    <property type="match status" value="1"/>
</dbReference>